<gene>
    <name evidence="3" type="ORF">SAMN05421823_103647</name>
</gene>
<keyword evidence="1" id="KW-0732">Signal</keyword>
<feature type="signal peptide" evidence="1">
    <location>
        <begin position="1"/>
        <end position="26"/>
    </location>
</feature>
<sequence length="221" mass="23397">MKNRHTLGMLMGLLLVAYLAPVAANAQDGDAKFGLKGGLNLSNFYNASENVTDQNLQLGYHAGLFAKVPLVAGLSLQPEALLTTTGTKRDYEFGGGGLLTPGASTIRLNLTYLQVPLLAVVNLGENVNLHAGPYVAYLLGANVSNDSENDSYDTVDEIDRGDFNDLDFGVAAGIGFELDPLVIGLRYNYGLRDVGNGSGIAGELTEDSRNSSFQLSLGFGF</sequence>
<dbReference type="OrthoDB" id="1160354at2"/>
<dbReference type="EMBL" id="FNFO01000003">
    <property type="protein sequence ID" value="SDK82334.1"/>
    <property type="molecule type" value="Genomic_DNA"/>
</dbReference>
<feature type="chain" id="PRO_5011484150" evidence="1">
    <location>
        <begin position="27"/>
        <end position="221"/>
    </location>
</feature>
<name>A0A1G9F1S2_9BACT</name>
<evidence type="ECO:0000259" key="2">
    <source>
        <dbReference type="Pfam" id="PF13568"/>
    </source>
</evidence>
<accession>A0A1G9F1S2</accession>
<reference evidence="3 4" key="1">
    <citation type="submission" date="2016-10" db="EMBL/GenBank/DDBJ databases">
        <authorList>
            <person name="de Groot N.N."/>
        </authorList>
    </citation>
    <scope>NUCLEOTIDE SEQUENCE [LARGE SCALE GENOMIC DNA]</scope>
    <source>
        <strain evidence="3 4">DSM 25186</strain>
    </source>
</reference>
<protein>
    <submittedName>
        <fullName evidence="3">Outer membrane protein beta-barrel domain-containing protein</fullName>
    </submittedName>
</protein>
<evidence type="ECO:0000256" key="1">
    <source>
        <dbReference type="SAM" id="SignalP"/>
    </source>
</evidence>
<dbReference type="STRING" id="1075417.SAMN05421823_103647"/>
<feature type="domain" description="Outer membrane protein beta-barrel" evidence="2">
    <location>
        <begin position="26"/>
        <end position="194"/>
    </location>
</feature>
<dbReference type="InterPro" id="IPR025665">
    <property type="entry name" value="Beta-barrel_OMP_2"/>
</dbReference>
<evidence type="ECO:0000313" key="3">
    <source>
        <dbReference type="EMBL" id="SDK82334.1"/>
    </source>
</evidence>
<dbReference type="Proteomes" id="UP000198510">
    <property type="component" value="Unassembled WGS sequence"/>
</dbReference>
<evidence type="ECO:0000313" key="4">
    <source>
        <dbReference type="Proteomes" id="UP000198510"/>
    </source>
</evidence>
<dbReference type="Pfam" id="PF13568">
    <property type="entry name" value="OMP_b-brl_2"/>
    <property type="match status" value="1"/>
</dbReference>
<proteinExistence type="predicted"/>
<dbReference type="RefSeq" id="WP_089681639.1">
    <property type="nucleotide sequence ID" value="NZ_FNFO01000003.1"/>
</dbReference>
<keyword evidence="4" id="KW-1185">Reference proteome</keyword>
<dbReference type="AlphaFoldDB" id="A0A1G9F1S2"/>
<organism evidence="3 4">
    <name type="scientific">Catalinimonas alkaloidigena</name>
    <dbReference type="NCBI Taxonomy" id="1075417"/>
    <lineage>
        <taxon>Bacteria</taxon>
        <taxon>Pseudomonadati</taxon>
        <taxon>Bacteroidota</taxon>
        <taxon>Cytophagia</taxon>
        <taxon>Cytophagales</taxon>
        <taxon>Catalimonadaceae</taxon>
        <taxon>Catalinimonas</taxon>
    </lineage>
</organism>